<reference evidence="2" key="1">
    <citation type="journal article" date="2022" name="bioRxiv">
        <title>Sequencing and chromosome-scale assembly of the giantPleurodeles waltlgenome.</title>
        <authorList>
            <person name="Brown T."/>
            <person name="Elewa A."/>
            <person name="Iarovenko S."/>
            <person name="Subramanian E."/>
            <person name="Araus A.J."/>
            <person name="Petzold A."/>
            <person name="Susuki M."/>
            <person name="Suzuki K.-i.T."/>
            <person name="Hayashi T."/>
            <person name="Toyoda A."/>
            <person name="Oliveira C."/>
            <person name="Osipova E."/>
            <person name="Leigh N.D."/>
            <person name="Simon A."/>
            <person name="Yun M.H."/>
        </authorList>
    </citation>
    <scope>NUCLEOTIDE SEQUENCE</scope>
    <source>
        <strain evidence="2">20211129_DDA</strain>
        <tissue evidence="2">Liver</tissue>
    </source>
</reference>
<gene>
    <name evidence="2" type="ORF">NDU88_003003</name>
</gene>
<sequence>MSSGLVEFETLVDVGAWPRWRREQTRSSELRCPGPSKGFAAPFFAAPGPPGQVRGIKRRQTPRGRAGSPSEERYGGVGHCGLGCAGDRRPAARGGRATWGGWVRGGRLAPSSNAEVTWAHVGAAEVPEPLSGGHRRGAGVQRVSVARGAHFFAGPVRAGGPGRDLAQHCLLAPLFQVGGAWTGARGLGRPSAVWSARGAPARGQRELGACNGPRSFGLR</sequence>
<proteinExistence type="predicted"/>
<dbReference type="Proteomes" id="UP001066276">
    <property type="component" value="Chromosome 4_1"/>
</dbReference>
<organism evidence="2 3">
    <name type="scientific">Pleurodeles waltl</name>
    <name type="common">Iberian ribbed newt</name>
    <dbReference type="NCBI Taxonomy" id="8319"/>
    <lineage>
        <taxon>Eukaryota</taxon>
        <taxon>Metazoa</taxon>
        <taxon>Chordata</taxon>
        <taxon>Craniata</taxon>
        <taxon>Vertebrata</taxon>
        <taxon>Euteleostomi</taxon>
        <taxon>Amphibia</taxon>
        <taxon>Batrachia</taxon>
        <taxon>Caudata</taxon>
        <taxon>Salamandroidea</taxon>
        <taxon>Salamandridae</taxon>
        <taxon>Pleurodelinae</taxon>
        <taxon>Pleurodeles</taxon>
    </lineage>
</organism>
<keyword evidence="3" id="KW-1185">Reference proteome</keyword>
<comment type="caution">
    <text evidence="2">The sequence shown here is derived from an EMBL/GenBank/DDBJ whole genome shotgun (WGS) entry which is preliminary data.</text>
</comment>
<protein>
    <submittedName>
        <fullName evidence="2">Uncharacterized protein</fullName>
    </submittedName>
</protein>
<evidence type="ECO:0000313" key="2">
    <source>
        <dbReference type="EMBL" id="KAJ1171132.1"/>
    </source>
</evidence>
<dbReference type="EMBL" id="JANPWB010000007">
    <property type="protein sequence ID" value="KAJ1171132.1"/>
    <property type="molecule type" value="Genomic_DNA"/>
</dbReference>
<feature type="region of interest" description="Disordered" evidence="1">
    <location>
        <begin position="43"/>
        <end position="73"/>
    </location>
</feature>
<evidence type="ECO:0000313" key="3">
    <source>
        <dbReference type="Proteomes" id="UP001066276"/>
    </source>
</evidence>
<evidence type="ECO:0000256" key="1">
    <source>
        <dbReference type="SAM" id="MobiDB-lite"/>
    </source>
</evidence>
<name>A0AAV7T3Z7_PLEWA</name>
<dbReference type="AlphaFoldDB" id="A0AAV7T3Z7"/>
<accession>A0AAV7T3Z7</accession>